<evidence type="ECO:0000256" key="1">
    <source>
        <dbReference type="SAM" id="Phobius"/>
    </source>
</evidence>
<sequence>MKNVFASRIRTGSAALAIAIIWLLVAQFAAVLAWDAGLLTRKAALLHWLVVGVLPPALALWQTRLPEGA</sequence>
<dbReference type="AlphaFoldDB" id="A0A1I3XY10"/>
<dbReference type="EMBL" id="FOSQ01000001">
    <property type="protein sequence ID" value="SFK24149.1"/>
    <property type="molecule type" value="Genomic_DNA"/>
</dbReference>
<dbReference type="STRING" id="1123062.SAMN02745775_101737"/>
<evidence type="ECO:0000313" key="2">
    <source>
        <dbReference type="EMBL" id="SFK24149.1"/>
    </source>
</evidence>
<name>A0A1I3XY10_9PROT</name>
<organism evidence="2 3">
    <name type="scientific">Falsiroseomonas stagni DSM 19981</name>
    <dbReference type="NCBI Taxonomy" id="1123062"/>
    <lineage>
        <taxon>Bacteria</taxon>
        <taxon>Pseudomonadati</taxon>
        <taxon>Pseudomonadota</taxon>
        <taxon>Alphaproteobacteria</taxon>
        <taxon>Acetobacterales</taxon>
        <taxon>Roseomonadaceae</taxon>
        <taxon>Falsiroseomonas</taxon>
    </lineage>
</organism>
<dbReference type="Proteomes" id="UP000199473">
    <property type="component" value="Unassembled WGS sequence"/>
</dbReference>
<proteinExistence type="predicted"/>
<keyword evidence="1" id="KW-1133">Transmembrane helix</keyword>
<feature type="transmembrane region" description="Helical" evidence="1">
    <location>
        <begin position="43"/>
        <end position="61"/>
    </location>
</feature>
<keyword evidence="3" id="KW-1185">Reference proteome</keyword>
<accession>A0A1I3XY10</accession>
<gene>
    <name evidence="2" type="ORF">SAMN02745775_101737</name>
</gene>
<evidence type="ECO:0000313" key="3">
    <source>
        <dbReference type="Proteomes" id="UP000199473"/>
    </source>
</evidence>
<keyword evidence="1" id="KW-0472">Membrane</keyword>
<reference evidence="2 3" key="1">
    <citation type="submission" date="2016-10" db="EMBL/GenBank/DDBJ databases">
        <authorList>
            <person name="de Groot N.N."/>
        </authorList>
    </citation>
    <scope>NUCLEOTIDE SEQUENCE [LARGE SCALE GENOMIC DNA]</scope>
    <source>
        <strain evidence="2 3">DSM 19981</strain>
    </source>
</reference>
<protein>
    <submittedName>
        <fullName evidence="2">Uncharacterized protein</fullName>
    </submittedName>
</protein>
<dbReference type="RefSeq" id="WP_092955604.1">
    <property type="nucleotide sequence ID" value="NZ_FOSQ01000001.1"/>
</dbReference>
<keyword evidence="1" id="KW-0812">Transmembrane</keyword>